<dbReference type="SUPFAM" id="SSF53850">
    <property type="entry name" value="Periplasmic binding protein-like II"/>
    <property type="match status" value="1"/>
</dbReference>
<accession>A0AA49FNA3</accession>
<dbReference type="KEGG" id="npv:OHM77_05140"/>
<dbReference type="InterPro" id="IPR000189">
    <property type="entry name" value="Transglyc_AS"/>
</dbReference>
<keyword evidence="4" id="KW-0998">Cell outer membrane</keyword>
<evidence type="ECO:0000256" key="4">
    <source>
        <dbReference type="ARBA" id="ARBA00023237"/>
    </source>
</evidence>
<dbReference type="SUPFAM" id="SSF53955">
    <property type="entry name" value="Lysozyme-like"/>
    <property type="match status" value="1"/>
</dbReference>
<dbReference type="NCBIfam" id="NF008112">
    <property type="entry name" value="PRK10859.1"/>
    <property type="match status" value="1"/>
</dbReference>
<dbReference type="PANTHER" id="PTHR35936:SF32">
    <property type="entry name" value="MEMBRANE-BOUND LYTIC MUREIN TRANSGLYCOSYLASE F"/>
    <property type="match status" value="1"/>
</dbReference>
<dbReference type="Pfam" id="PF00497">
    <property type="entry name" value="SBP_bac_3"/>
    <property type="match status" value="1"/>
</dbReference>
<dbReference type="InterPro" id="IPR023346">
    <property type="entry name" value="Lysozyme-like_dom_sf"/>
</dbReference>
<dbReference type="Pfam" id="PF01464">
    <property type="entry name" value="SLT"/>
    <property type="match status" value="1"/>
</dbReference>
<evidence type="ECO:0000256" key="2">
    <source>
        <dbReference type="ARBA" id="ARBA00007734"/>
    </source>
</evidence>
<evidence type="ECO:0000256" key="5">
    <source>
        <dbReference type="SAM" id="SignalP"/>
    </source>
</evidence>
<evidence type="ECO:0000256" key="3">
    <source>
        <dbReference type="ARBA" id="ARBA00022729"/>
    </source>
</evidence>
<evidence type="ECO:0000256" key="1">
    <source>
        <dbReference type="ARBA" id="ARBA00004339"/>
    </source>
</evidence>
<dbReference type="EMBL" id="CP107246">
    <property type="protein sequence ID" value="WIM06654.1"/>
    <property type="molecule type" value="Genomic_DNA"/>
</dbReference>
<dbReference type="GO" id="GO:0009279">
    <property type="term" value="C:cell outer membrane"/>
    <property type="evidence" value="ECO:0007669"/>
    <property type="project" value="UniProtKB-SubCell"/>
</dbReference>
<name>A0AA49FNA3_9PROT</name>
<keyword evidence="7" id="KW-0456">Lyase</keyword>
<dbReference type="GO" id="GO:0008933">
    <property type="term" value="F:peptidoglycan lytic transglycosylase activity"/>
    <property type="evidence" value="ECO:0007669"/>
    <property type="project" value="InterPro"/>
</dbReference>
<dbReference type="InterPro" id="IPR008258">
    <property type="entry name" value="Transglycosylase_SLT_dom_1"/>
</dbReference>
<dbReference type="GO" id="GO:0009253">
    <property type="term" value="P:peptidoglycan catabolic process"/>
    <property type="evidence" value="ECO:0007669"/>
    <property type="project" value="TreeGrafter"/>
</dbReference>
<keyword evidence="4" id="KW-0472">Membrane</keyword>
<comment type="similarity">
    <text evidence="2">Belongs to the transglycosylase Slt family.</text>
</comment>
<keyword evidence="3 5" id="KW-0732">Signal</keyword>
<dbReference type="PROSITE" id="PS00922">
    <property type="entry name" value="TRANSGLYCOSYLASE"/>
    <property type="match status" value="1"/>
</dbReference>
<dbReference type="InterPro" id="IPR001638">
    <property type="entry name" value="Solute-binding_3/MltF_N"/>
</dbReference>
<dbReference type="PANTHER" id="PTHR35936">
    <property type="entry name" value="MEMBRANE-BOUND LYTIC MUREIN TRANSGLYCOSYLASE F"/>
    <property type="match status" value="1"/>
</dbReference>
<sequence length="458" mass="50911">MARSFSRPGRSLACLLFCIALAAGCDRLDPPKQSGELVVAVRADPVFYEQEAGGGASGFDHDLAVEFARELGVRVRFVIARDHAELLKLVRDGKAHFAAAVPVIGGDAGIRYTPPLQESRVLVARHADDLPRDDLADLVGRPIEALPGSQKSLALRLLSAAPPLSIVEVPLAHEVDLLARVAERKAELCATDEIHFDVAINFHPDIAVAFELQDNVAYVWAFHIEDVPLHGKATAFIERVGGDGTLARIHDRYYGHIKRIEPMGAARFLEHVRTRLPDFRHEFQQAQEITGLDWRLLAALAYQESNWDPLATSPTNVRGMMMLTEDTADRLKVTDRLDARQSIRGGARYLADLRDDLPPTVKEPDRTWMALAAYNLGMGHFNGARAIAGMVKRDPDAWYEMKRVLPLLSQPRYYERLKSGRGRGGEAVILAENVRTYYDILSRFEPPYAGLSFSRPPK</sequence>
<dbReference type="EC" id="4.2.2.-" evidence="7"/>
<feature type="signal peptide" evidence="5">
    <location>
        <begin position="1"/>
        <end position="22"/>
    </location>
</feature>
<dbReference type="CDD" id="cd13403">
    <property type="entry name" value="MLTF-like"/>
    <property type="match status" value="1"/>
</dbReference>
<protein>
    <submittedName>
        <fullName evidence="7">Membrane-bound lytic murein transglycosylase MltF</fullName>
        <ecNumber evidence="7">4.2.2.-</ecNumber>
    </submittedName>
</protein>
<dbReference type="CDD" id="cd01009">
    <property type="entry name" value="PBP2_YfhD_N"/>
    <property type="match status" value="1"/>
</dbReference>
<dbReference type="AlphaFoldDB" id="A0AA49FNA3"/>
<reference evidence="7" key="1">
    <citation type="journal article" date="2023" name="Nat. Microbiol.">
        <title>Enrichment and characterization of a nitric oxide-reducing microbial community in a continuous bioreactor.</title>
        <authorList>
            <person name="Garrido-Amador P."/>
            <person name="Stortenbeker N."/>
            <person name="Wessels H.J.C.T."/>
            <person name="Speth D.R."/>
            <person name="Garcia-Heredia I."/>
            <person name="Kartal B."/>
        </authorList>
    </citation>
    <scope>NUCLEOTIDE SEQUENCE</scope>
    <source>
        <strain evidence="7">MAG1</strain>
    </source>
</reference>
<organism evidence="7">
    <name type="scientific">Candidatus Nitricoxidivorans perseverans</name>
    <dbReference type="NCBI Taxonomy" id="2975601"/>
    <lineage>
        <taxon>Bacteria</taxon>
        <taxon>Pseudomonadati</taxon>
        <taxon>Pseudomonadota</taxon>
        <taxon>Betaproteobacteria</taxon>
        <taxon>Nitrosomonadales</taxon>
        <taxon>Sterolibacteriaceae</taxon>
        <taxon>Candidatus Nitricoxidivorans</taxon>
    </lineage>
</organism>
<dbReference type="SMART" id="SM00062">
    <property type="entry name" value="PBPb"/>
    <property type="match status" value="1"/>
</dbReference>
<feature type="chain" id="PRO_5041238082" evidence="5">
    <location>
        <begin position="23"/>
        <end position="458"/>
    </location>
</feature>
<proteinExistence type="inferred from homology"/>
<comment type="subcellular location">
    <subcellularLocation>
        <location evidence="1">Cell outer membrane</location>
        <topology evidence="1">Peripheral membrane protein</topology>
    </subcellularLocation>
</comment>
<evidence type="ECO:0000259" key="6">
    <source>
        <dbReference type="SMART" id="SM00062"/>
    </source>
</evidence>
<dbReference type="Gene3D" id="3.40.190.10">
    <property type="entry name" value="Periplasmic binding protein-like II"/>
    <property type="match status" value="2"/>
</dbReference>
<feature type="domain" description="Solute-binding protein family 3/N-terminal" evidence="6">
    <location>
        <begin position="36"/>
        <end position="257"/>
    </location>
</feature>
<dbReference type="PROSITE" id="PS51257">
    <property type="entry name" value="PROKAR_LIPOPROTEIN"/>
    <property type="match status" value="1"/>
</dbReference>
<gene>
    <name evidence="7" type="primary">mltF</name>
    <name evidence="7" type="ORF">OHM77_05140</name>
</gene>
<dbReference type="Proteomes" id="UP001234916">
    <property type="component" value="Chromosome"/>
</dbReference>
<evidence type="ECO:0000313" key="7">
    <source>
        <dbReference type="EMBL" id="WIM06654.1"/>
    </source>
</evidence>
<dbReference type="Gene3D" id="1.10.530.10">
    <property type="match status" value="1"/>
</dbReference>